<dbReference type="Pfam" id="PF00933">
    <property type="entry name" value="Glyco_hydro_3"/>
    <property type="match status" value="1"/>
</dbReference>
<dbReference type="GO" id="GO:0008422">
    <property type="term" value="F:beta-glucosidase activity"/>
    <property type="evidence" value="ECO:0007669"/>
    <property type="project" value="UniProtKB-EC"/>
</dbReference>
<name>A0A7G1HS78_9BACT</name>
<evidence type="ECO:0000256" key="5">
    <source>
        <dbReference type="ARBA" id="ARBA00022801"/>
    </source>
</evidence>
<dbReference type="EMBL" id="AP023322">
    <property type="protein sequence ID" value="BCI61843.1"/>
    <property type="molecule type" value="Genomic_DNA"/>
</dbReference>
<dbReference type="PANTHER" id="PTHR30620:SF16">
    <property type="entry name" value="LYSOSOMAL BETA GLUCOSIDASE"/>
    <property type="match status" value="1"/>
</dbReference>
<dbReference type="PANTHER" id="PTHR30620">
    <property type="entry name" value="PERIPLASMIC BETA-GLUCOSIDASE-RELATED"/>
    <property type="match status" value="1"/>
</dbReference>
<dbReference type="NCBIfam" id="NF011678">
    <property type="entry name" value="PRK15098.1"/>
    <property type="match status" value="1"/>
</dbReference>
<keyword evidence="9" id="KW-1185">Reference proteome</keyword>
<dbReference type="InterPro" id="IPR002772">
    <property type="entry name" value="Glyco_hydro_3_C"/>
</dbReference>
<evidence type="ECO:0000256" key="3">
    <source>
        <dbReference type="ARBA" id="ARBA00012744"/>
    </source>
</evidence>
<evidence type="ECO:0000256" key="6">
    <source>
        <dbReference type="ARBA" id="ARBA00023295"/>
    </source>
</evidence>
<protein>
    <recommendedName>
        <fullName evidence="3">beta-glucosidase</fullName>
        <ecNumber evidence="3">3.2.1.21</ecNumber>
    </recommendedName>
</protein>
<comment type="catalytic activity">
    <reaction evidence="1">
        <text>Hydrolysis of terminal, non-reducing beta-D-glucosyl residues with release of beta-D-glucose.</text>
        <dbReference type="EC" id="3.2.1.21"/>
    </reaction>
</comment>
<organism evidence="8 9">
    <name type="scientific">Coprobacter secundus subsp. similis</name>
    <dbReference type="NCBI Taxonomy" id="2751153"/>
    <lineage>
        <taxon>Bacteria</taxon>
        <taxon>Pseudomonadati</taxon>
        <taxon>Bacteroidota</taxon>
        <taxon>Bacteroidia</taxon>
        <taxon>Bacteroidales</taxon>
        <taxon>Barnesiellaceae</taxon>
        <taxon>Coprobacter</taxon>
    </lineage>
</organism>
<evidence type="ECO:0000256" key="1">
    <source>
        <dbReference type="ARBA" id="ARBA00000448"/>
    </source>
</evidence>
<dbReference type="InterPro" id="IPR036881">
    <property type="entry name" value="Glyco_hydro_3_C_sf"/>
</dbReference>
<dbReference type="EC" id="3.2.1.21" evidence="3"/>
<dbReference type="FunFam" id="3.20.20.300:FF:000005">
    <property type="entry name" value="Periplasmic beta-glucosidase"/>
    <property type="match status" value="1"/>
</dbReference>
<accession>A0A7G1HS78</accession>
<dbReference type="PRINTS" id="PR00133">
    <property type="entry name" value="GLHYDRLASE3"/>
</dbReference>
<comment type="similarity">
    <text evidence="2">Belongs to the glycosyl hydrolase 3 family.</text>
</comment>
<evidence type="ECO:0000256" key="4">
    <source>
        <dbReference type="ARBA" id="ARBA00022729"/>
    </source>
</evidence>
<dbReference type="Gene3D" id="3.40.50.1700">
    <property type="entry name" value="Glycoside hydrolase family 3 C-terminal domain"/>
    <property type="match status" value="1"/>
</dbReference>
<dbReference type="KEGG" id="copr:Cop2CBH44_01960"/>
<dbReference type="InterPro" id="IPR036962">
    <property type="entry name" value="Glyco_hydro_3_N_sf"/>
</dbReference>
<dbReference type="FunFam" id="2.60.40.10:FF:000495">
    <property type="entry name" value="Periplasmic beta-glucosidase"/>
    <property type="match status" value="1"/>
</dbReference>
<gene>
    <name evidence="8" type="ORF">Cop2CBH44_01960</name>
</gene>
<feature type="domain" description="Fibronectin type III-like" evidence="7">
    <location>
        <begin position="716"/>
        <end position="785"/>
    </location>
</feature>
<dbReference type="SUPFAM" id="SSF51445">
    <property type="entry name" value="(Trans)glycosidases"/>
    <property type="match status" value="1"/>
</dbReference>
<evidence type="ECO:0000313" key="9">
    <source>
        <dbReference type="Proteomes" id="UP000594042"/>
    </source>
</evidence>
<keyword evidence="5 8" id="KW-0378">Hydrolase</keyword>
<dbReference type="InterPro" id="IPR051915">
    <property type="entry name" value="Cellulose_Degrad_GH3"/>
</dbReference>
<dbReference type="InterPro" id="IPR001764">
    <property type="entry name" value="Glyco_hydro_3_N"/>
</dbReference>
<dbReference type="AlphaFoldDB" id="A0A7G1HS78"/>
<dbReference type="Pfam" id="PF14310">
    <property type="entry name" value="Fn3-like"/>
    <property type="match status" value="1"/>
</dbReference>
<proteinExistence type="inferred from homology"/>
<dbReference type="Pfam" id="PF01915">
    <property type="entry name" value="Glyco_hydro_3_C"/>
    <property type="match status" value="1"/>
</dbReference>
<dbReference type="InterPro" id="IPR026891">
    <property type="entry name" value="Fn3-like"/>
</dbReference>
<keyword evidence="4" id="KW-0732">Signal</keyword>
<sequence length="797" mass="88049">MAAHCFDATTFVGPCNHKARGQHHNPPAPGRSHYLKIKRKQVCNKFFIGMKRIHTILIILLLAVTYGEAKKSSDDRQMDDFITSLMKKMTLEEKIGQLNLGGVGSPKVVGSAIGLDEAIRKGLVSSVGGFDAKAAEDAQKFAVENSRMKIPLITGLDVVHGYYTIFPIPLASACSWNMPLLEESARVAADEASAFGINWTFAPMVDICRDPRWGRIAEGAGEDPCLGSRIGRAMVRGFQGDDLSKPNTLLACVKHFALYGASEAGRDYNTVSMDPVTMYNYYLPPYKAAFDEGAGSGMTSFNVVNGVPATGNKWLLTDLLRDQWKFKGFMVSDANSLAEMSEHGMGGAQRITELAMNAGLDMDMSSSLYVLCLKKAVEEKRVPLSRIDAACRRVLEAKYKLGLFEDPFRYLKNKQRQSQVLSPQNRDVARRLAAESIVLLKNSEQLLPITPPRKIAVVGPMGNVRGELLGTWSYGYSKDKMHSAYEALREALAGKCEVSYSQGANYIEDYCIYDGAFTIPTDSLIRRAIAETSDADLIIAAVGEPSSWSGEAKSRVNPSLPDCQKKMLRELKKTGKPVVVVIFSGRPLILTEEDAEFSTLVEAWHGGTMAGEALCDILLGKVCPSGKITATFPRHIGQIPIYYNHLRTGRPYSGFWATTKYVDCVNEPLYPFGYGLSYNRYTYGKPVLDKKKAKGDDDVVTLSIDITNTGKYTGKEVVQLYIGDPEASVSRPVIELKDFQKVDFAPGETKTVTFRITTGQLKFYNQDLKYDWEAGKFNISVGPNSRELQKLTMTWDK</sequence>
<keyword evidence="6" id="KW-0326">Glycosidase</keyword>
<dbReference type="GO" id="GO:0009251">
    <property type="term" value="P:glucan catabolic process"/>
    <property type="evidence" value="ECO:0007669"/>
    <property type="project" value="TreeGrafter"/>
</dbReference>
<reference evidence="9" key="1">
    <citation type="submission" date="2020-07" db="EMBL/GenBank/DDBJ databases">
        <title>Complete genome sequencing of Coprobacter sp. strain 2CBH44.</title>
        <authorList>
            <person name="Sakamoto M."/>
            <person name="Murakami T."/>
            <person name="Mori H."/>
        </authorList>
    </citation>
    <scope>NUCLEOTIDE SEQUENCE [LARGE SCALE GENOMIC DNA]</scope>
    <source>
        <strain evidence="9">2CBH44</strain>
    </source>
</reference>
<dbReference type="SMART" id="SM01217">
    <property type="entry name" value="Fn3_like"/>
    <property type="match status" value="1"/>
</dbReference>
<dbReference type="Gene3D" id="3.20.20.300">
    <property type="entry name" value="Glycoside hydrolase, family 3, N-terminal domain"/>
    <property type="match status" value="1"/>
</dbReference>
<evidence type="ECO:0000259" key="7">
    <source>
        <dbReference type="SMART" id="SM01217"/>
    </source>
</evidence>
<evidence type="ECO:0000313" key="8">
    <source>
        <dbReference type="EMBL" id="BCI61843.1"/>
    </source>
</evidence>
<dbReference type="SUPFAM" id="SSF52279">
    <property type="entry name" value="Beta-D-glucan exohydrolase, C-terminal domain"/>
    <property type="match status" value="1"/>
</dbReference>
<dbReference type="InterPro" id="IPR013783">
    <property type="entry name" value="Ig-like_fold"/>
</dbReference>
<dbReference type="Gene3D" id="2.60.40.10">
    <property type="entry name" value="Immunoglobulins"/>
    <property type="match status" value="1"/>
</dbReference>
<dbReference type="InterPro" id="IPR017853">
    <property type="entry name" value="GH"/>
</dbReference>
<dbReference type="Proteomes" id="UP000594042">
    <property type="component" value="Chromosome"/>
</dbReference>
<evidence type="ECO:0000256" key="2">
    <source>
        <dbReference type="ARBA" id="ARBA00005336"/>
    </source>
</evidence>